<dbReference type="HOGENOM" id="CLU_2722736_0_0_1"/>
<gene>
    <name evidence="1" type="ORF">MGU_09445</name>
</gene>
<accession>A0A0B4G961</accession>
<dbReference type="EMBL" id="AZNH01000063">
    <property type="protein sequence ID" value="KID83260.1"/>
    <property type="molecule type" value="Genomic_DNA"/>
</dbReference>
<name>A0A0B4G961_METGA</name>
<evidence type="ECO:0000313" key="2">
    <source>
        <dbReference type="Proteomes" id="UP000031192"/>
    </source>
</evidence>
<protein>
    <submittedName>
        <fullName evidence="1">2-oxoglutarate-dependent ethylene/succinate-forming enzyme</fullName>
    </submittedName>
</protein>
<sequence>MGTIKELRHTRPRGGTMLHISVRGSGPYVQMLSAASSRLGPWTFRFREQDQGNMGRLAGYARSSDTVNVEEQ</sequence>
<dbReference type="Proteomes" id="UP000031192">
    <property type="component" value="Unassembled WGS sequence"/>
</dbReference>
<proteinExistence type="predicted"/>
<dbReference type="AlphaFoldDB" id="A0A0B4G961"/>
<comment type="caution">
    <text evidence="1">The sequence shown here is derived from an EMBL/GenBank/DDBJ whole genome shotgun (WGS) entry which is preliminary data.</text>
</comment>
<reference evidence="1 2" key="1">
    <citation type="journal article" date="2014" name="Proc. Natl. Acad. Sci. U.S.A.">
        <title>Trajectory and genomic determinants of fungal-pathogen speciation and host adaptation.</title>
        <authorList>
            <person name="Hu X."/>
            <person name="Xiao G."/>
            <person name="Zheng P."/>
            <person name="Shang Y."/>
            <person name="Su Y."/>
            <person name="Zhang X."/>
            <person name="Liu X."/>
            <person name="Zhan S."/>
            <person name="St Leger R.J."/>
            <person name="Wang C."/>
        </authorList>
    </citation>
    <scope>NUCLEOTIDE SEQUENCE [LARGE SCALE GENOMIC DNA]</scope>
    <source>
        <strain evidence="1 2">ARSEF 977</strain>
    </source>
</reference>
<keyword evidence="2" id="KW-1185">Reference proteome</keyword>
<evidence type="ECO:0000313" key="1">
    <source>
        <dbReference type="EMBL" id="KID83260.1"/>
    </source>
</evidence>
<organism evidence="1 2">
    <name type="scientific">Metarhizium guizhouense (strain ARSEF 977)</name>
    <dbReference type="NCBI Taxonomy" id="1276136"/>
    <lineage>
        <taxon>Eukaryota</taxon>
        <taxon>Fungi</taxon>
        <taxon>Dikarya</taxon>
        <taxon>Ascomycota</taxon>
        <taxon>Pezizomycotina</taxon>
        <taxon>Sordariomycetes</taxon>
        <taxon>Hypocreomycetidae</taxon>
        <taxon>Hypocreales</taxon>
        <taxon>Clavicipitaceae</taxon>
        <taxon>Metarhizium</taxon>
    </lineage>
</organism>